<dbReference type="InterPro" id="IPR000719">
    <property type="entry name" value="Prot_kinase_dom"/>
</dbReference>
<dbReference type="GO" id="GO:0004674">
    <property type="term" value="F:protein serine/threonine kinase activity"/>
    <property type="evidence" value="ECO:0007669"/>
    <property type="project" value="TreeGrafter"/>
</dbReference>
<name>A0A0K6FYC1_9AGAM</name>
<dbReference type="PANTHER" id="PTHR44329">
    <property type="entry name" value="SERINE/THREONINE-PROTEIN KINASE TNNI3K-RELATED"/>
    <property type="match status" value="1"/>
</dbReference>
<keyword evidence="2" id="KW-0808">Transferase</keyword>
<keyword evidence="3" id="KW-1185">Reference proteome</keyword>
<organism evidence="2 3">
    <name type="scientific">Rhizoctonia solani</name>
    <dbReference type="NCBI Taxonomy" id="456999"/>
    <lineage>
        <taxon>Eukaryota</taxon>
        <taxon>Fungi</taxon>
        <taxon>Dikarya</taxon>
        <taxon>Basidiomycota</taxon>
        <taxon>Agaricomycotina</taxon>
        <taxon>Agaricomycetes</taxon>
        <taxon>Cantharellales</taxon>
        <taxon>Ceratobasidiaceae</taxon>
        <taxon>Rhizoctonia</taxon>
    </lineage>
</organism>
<dbReference type="Gene3D" id="1.10.510.10">
    <property type="entry name" value="Transferase(Phosphotransferase) domain 1"/>
    <property type="match status" value="3"/>
</dbReference>
<evidence type="ECO:0000259" key="1">
    <source>
        <dbReference type="PROSITE" id="PS50011"/>
    </source>
</evidence>
<proteinExistence type="predicted"/>
<protein>
    <submittedName>
        <fullName evidence="2">Abelson tyrosine-protein kinase 2</fullName>
    </submittedName>
</protein>
<dbReference type="Proteomes" id="UP000044841">
    <property type="component" value="Unassembled WGS sequence"/>
</dbReference>
<evidence type="ECO:0000313" key="2">
    <source>
        <dbReference type="EMBL" id="CUA71139.1"/>
    </source>
</evidence>
<dbReference type="GO" id="GO:0005524">
    <property type="term" value="F:ATP binding"/>
    <property type="evidence" value="ECO:0007669"/>
    <property type="project" value="InterPro"/>
</dbReference>
<accession>A0A0K6FYC1</accession>
<dbReference type="PANTHER" id="PTHR44329:SF214">
    <property type="entry name" value="PROTEIN KINASE DOMAIN-CONTAINING PROTEIN"/>
    <property type="match status" value="1"/>
</dbReference>
<dbReference type="SUPFAM" id="SSF56112">
    <property type="entry name" value="Protein kinase-like (PK-like)"/>
    <property type="match status" value="2"/>
</dbReference>
<dbReference type="Pfam" id="PF07714">
    <property type="entry name" value="PK_Tyr_Ser-Thr"/>
    <property type="match status" value="1"/>
</dbReference>
<reference evidence="2 3" key="1">
    <citation type="submission" date="2015-07" db="EMBL/GenBank/DDBJ databases">
        <authorList>
            <person name="Noorani M."/>
        </authorList>
    </citation>
    <scope>NUCLEOTIDE SEQUENCE [LARGE SCALE GENOMIC DNA]</scope>
    <source>
        <strain evidence="2">BBA 69670</strain>
    </source>
</reference>
<dbReference type="EMBL" id="CYGV01001218">
    <property type="protein sequence ID" value="CUA71139.1"/>
    <property type="molecule type" value="Genomic_DNA"/>
</dbReference>
<sequence>MDVTHLLETLVQHPVDGGGSCDIYQGRLHDGLIVALKIERPNPRSQPDGSESSMAQQRMWKMLEIWKECTHPNLVRLIGGAVLQTGIAAVYGWLEYGGIVEYLKRHPTADRFELSAQICGGVNFLHANGIIHNGLKGTNILVSSDGVPQIHLSLFSCTNLAEDGTNTNISRLNIRWAAPELLLAQSRGTFASDVYALDNSGEWQFSFSPGARDKQVIIKIMNREVPSRPRDAIPDTYVGNALWDALCTCWSFEPAGRPSARQILDMMHAVCVSDGTGSNSLKFEGSRHRSVPGAPAHRLVITEDTRIQDLVKYFLKRDLVDYTNILMSTNILTTPPFADTALANVYKIVAQDQICIAAKCVKHVTPHKKLKRAARELSCWLSHKHENILPVLGFAVIRGDLAMISPWMSNGCVTEYVLANPGCDRVALTLIEIYTGEPPFGRSMLWSGQAMILVISGDLRPSRPVRLPLDNRGNQLWELMKHCWAGNPNDRPTSAQVYERLKELE</sequence>
<dbReference type="PROSITE" id="PS50011">
    <property type="entry name" value="PROTEIN_KINASE_DOM"/>
    <property type="match status" value="1"/>
</dbReference>
<gene>
    <name evidence="2" type="ORF">RSOLAG22IIIB_09358</name>
</gene>
<keyword evidence="2" id="KW-0418">Kinase</keyword>
<feature type="domain" description="Protein kinase" evidence="1">
    <location>
        <begin position="9"/>
        <end position="271"/>
    </location>
</feature>
<dbReference type="InterPro" id="IPR011009">
    <property type="entry name" value="Kinase-like_dom_sf"/>
</dbReference>
<dbReference type="AlphaFoldDB" id="A0A0K6FYC1"/>
<dbReference type="InterPro" id="IPR001245">
    <property type="entry name" value="Ser-Thr/Tyr_kinase_cat_dom"/>
</dbReference>
<evidence type="ECO:0000313" key="3">
    <source>
        <dbReference type="Proteomes" id="UP000044841"/>
    </source>
</evidence>
<dbReference type="InterPro" id="IPR051681">
    <property type="entry name" value="Ser/Thr_Kinases-Pseudokinases"/>
</dbReference>